<protein>
    <submittedName>
        <fullName evidence="1">SRPBCC family protein</fullName>
    </submittedName>
</protein>
<dbReference type="Proteomes" id="UP001165541">
    <property type="component" value="Unassembled WGS sequence"/>
</dbReference>
<dbReference type="EMBL" id="JAMKFE010000003">
    <property type="protein sequence ID" value="MCM5678933.1"/>
    <property type="molecule type" value="Genomic_DNA"/>
</dbReference>
<comment type="caution">
    <text evidence="1">The sequence shown here is derived from an EMBL/GenBank/DDBJ whole genome shotgun (WGS) entry which is preliminary data.</text>
</comment>
<name>A0ABT0YM28_9BURK</name>
<dbReference type="Gene3D" id="3.30.530.20">
    <property type="match status" value="1"/>
</dbReference>
<dbReference type="SUPFAM" id="SSF55961">
    <property type="entry name" value="Bet v1-like"/>
    <property type="match status" value="1"/>
</dbReference>
<dbReference type="InterPro" id="IPR023393">
    <property type="entry name" value="START-like_dom_sf"/>
</dbReference>
<evidence type="ECO:0000313" key="2">
    <source>
        <dbReference type="Proteomes" id="UP001165541"/>
    </source>
</evidence>
<sequence>MQQARTVQVTIERPWSEVCAFLAEPGHYGDWASWLGPTLRRRRGEWTVQRPGGTRAKVRFTARNGYGVADHCVLDAQDRASFVALRAVPHGDACEVMATFFREPGWSDWQWLEGVQDAQHALVRLKARLEAQAPMTRAHEPELAPV</sequence>
<organism evidence="1 2">
    <name type="scientific">Caldimonas mangrovi</name>
    <dbReference type="NCBI Taxonomy" id="2944811"/>
    <lineage>
        <taxon>Bacteria</taxon>
        <taxon>Pseudomonadati</taxon>
        <taxon>Pseudomonadota</taxon>
        <taxon>Betaproteobacteria</taxon>
        <taxon>Burkholderiales</taxon>
        <taxon>Sphaerotilaceae</taxon>
        <taxon>Caldimonas</taxon>
    </lineage>
</organism>
<accession>A0ABT0YM28</accession>
<evidence type="ECO:0000313" key="1">
    <source>
        <dbReference type="EMBL" id="MCM5678933.1"/>
    </source>
</evidence>
<dbReference type="RefSeq" id="WP_251777119.1">
    <property type="nucleotide sequence ID" value="NZ_JAMKFE010000003.1"/>
</dbReference>
<proteinExistence type="predicted"/>
<keyword evidence="2" id="KW-1185">Reference proteome</keyword>
<reference evidence="1" key="1">
    <citation type="submission" date="2022-05" db="EMBL/GenBank/DDBJ databases">
        <title>Schlegelella sp. nov., isolated from mangrove soil.</title>
        <authorList>
            <person name="Liu Y."/>
            <person name="Ge X."/>
            <person name="Liu W."/>
        </authorList>
    </citation>
    <scope>NUCLEOTIDE SEQUENCE</scope>
    <source>
        <strain evidence="1">S2-27</strain>
    </source>
</reference>
<gene>
    <name evidence="1" type="ORF">M8A51_05245</name>
</gene>
<dbReference type="CDD" id="cd07812">
    <property type="entry name" value="SRPBCC"/>
    <property type="match status" value="1"/>
</dbReference>